<evidence type="ECO:0000313" key="2">
    <source>
        <dbReference type="Proteomes" id="UP000093514"/>
    </source>
</evidence>
<dbReference type="AlphaFoldDB" id="A0A1C0A953"/>
<gene>
    <name evidence="1" type="ORF">U472_10015</name>
</gene>
<sequence>MRLNKGCKVDFRDCITCILKNIGATIMGVKPAELRNIRFNNSEIWDRCKSTILAYDQIEMIELNKKDNRKQVLFYHEAALDQQLRKAEVLKFLKKHGYPQKYNLKSYLNCLVKRLRSNDFPHEIGLFFGYPLKDVLGFMGYSDLEVTYSKEWKIYGDKAISLLQQKRFELAREYFNKRIDKIKEIEQLHNVI</sequence>
<organism evidence="1 2">
    <name type="scientific">Orenia metallireducens</name>
    <dbReference type="NCBI Taxonomy" id="1413210"/>
    <lineage>
        <taxon>Bacteria</taxon>
        <taxon>Bacillati</taxon>
        <taxon>Bacillota</taxon>
        <taxon>Clostridia</taxon>
        <taxon>Halanaerobiales</taxon>
        <taxon>Halobacteroidaceae</taxon>
        <taxon>Orenia</taxon>
    </lineage>
</organism>
<reference evidence="2" key="1">
    <citation type="submission" date="2016-07" db="EMBL/GenBank/DDBJ databases">
        <authorList>
            <person name="Florea S."/>
            <person name="Webb J.S."/>
            <person name="Jaromczyk J."/>
            <person name="Schardl C.L."/>
        </authorList>
    </citation>
    <scope>NUCLEOTIDE SEQUENCE [LARGE SCALE GENOMIC DNA]</scope>
    <source>
        <strain evidence="2">Z6</strain>
    </source>
</reference>
<protein>
    <recommendedName>
        <fullName evidence="3">DUF3793 domain-containing protein</fullName>
    </recommendedName>
</protein>
<proteinExistence type="predicted"/>
<evidence type="ECO:0000313" key="1">
    <source>
        <dbReference type="EMBL" id="OCL26744.1"/>
    </source>
</evidence>
<name>A0A1C0A953_9FIRM</name>
<accession>A0A1C0A953</accession>
<dbReference type="RefSeq" id="WP_068718877.1">
    <property type="nucleotide sequence ID" value="NZ_LWDV01000009.1"/>
</dbReference>
<evidence type="ECO:0008006" key="3">
    <source>
        <dbReference type="Google" id="ProtNLM"/>
    </source>
</evidence>
<dbReference type="OrthoDB" id="5393676at2"/>
<dbReference type="InterPro" id="IPR024523">
    <property type="entry name" value="DUF3793"/>
</dbReference>
<comment type="caution">
    <text evidence="1">The sequence shown here is derived from an EMBL/GenBank/DDBJ whole genome shotgun (WGS) entry which is preliminary data.</text>
</comment>
<reference evidence="1 2" key="2">
    <citation type="submission" date="2016-08" db="EMBL/GenBank/DDBJ databases">
        <title>Orenia metallireducens sp. nov. strain Z6, a Novel Metal-reducing Firmicute from the Deep Subsurface.</title>
        <authorList>
            <person name="Maxim B.I."/>
            <person name="Kenneth K."/>
            <person name="Flynn T.M."/>
            <person name="Oloughlin E.J."/>
            <person name="Locke R.A."/>
            <person name="Weber J.R."/>
            <person name="Egan S.M."/>
            <person name="Mackie R.I."/>
            <person name="Cann I.K."/>
        </authorList>
    </citation>
    <scope>NUCLEOTIDE SEQUENCE [LARGE SCALE GENOMIC DNA]</scope>
    <source>
        <strain evidence="1 2">Z6</strain>
    </source>
</reference>
<dbReference type="Proteomes" id="UP000093514">
    <property type="component" value="Unassembled WGS sequence"/>
</dbReference>
<dbReference type="Pfam" id="PF12672">
    <property type="entry name" value="DUF3793"/>
    <property type="match status" value="1"/>
</dbReference>
<dbReference type="EMBL" id="LWDV01000009">
    <property type="protein sequence ID" value="OCL26744.1"/>
    <property type="molecule type" value="Genomic_DNA"/>
</dbReference>
<keyword evidence="2" id="KW-1185">Reference proteome</keyword>